<protein>
    <submittedName>
        <fullName evidence="1">Uncharacterized protein</fullName>
    </submittedName>
</protein>
<reference evidence="1" key="1">
    <citation type="journal article" date="2023" name="G3 (Bethesda)">
        <title>Whole genome assembly and annotation of the endangered Caribbean coral Acropora cervicornis.</title>
        <authorList>
            <person name="Selwyn J.D."/>
            <person name="Vollmer S.V."/>
        </authorList>
    </citation>
    <scope>NUCLEOTIDE SEQUENCE</scope>
    <source>
        <strain evidence="1">K2</strain>
    </source>
</reference>
<dbReference type="EMBL" id="JARQWQ010000022">
    <property type="protein sequence ID" value="KAK2564431.1"/>
    <property type="molecule type" value="Genomic_DNA"/>
</dbReference>
<dbReference type="Proteomes" id="UP001249851">
    <property type="component" value="Unassembled WGS sequence"/>
</dbReference>
<proteinExistence type="predicted"/>
<name>A0AAD9QNC5_ACRCE</name>
<reference evidence="1" key="2">
    <citation type="journal article" date="2023" name="Science">
        <title>Genomic signatures of disease resistance in endangered staghorn corals.</title>
        <authorList>
            <person name="Vollmer S.V."/>
            <person name="Selwyn J.D."/>
            <person name="Despard B.A."/>
            <person name="Roesel C.L."/>
        </authorList>
    </citation>
    <scope>NUCLEOTIDE SEQUENCE</scope>
    <source>
        <strain evidence="1">K2</strain>
    </source>
</reference>
<dbReference type="AlphaFoldDB" id="A0AAD9QNC5"/>
<evidence type="ECO:0000313" key="2">
    <source>
        <dbReference type="Proteomes" id="UP001249851"/>
    </source>
</evidence>
<keyword evidence="2" id="KW-1185">Reference proteome</keyword>
<accession>A0AAD9QNC5</accession>
<gene>
    <name evidence="1" type="ORF">P5673_011862</name>
</gene>
<evidence type="ECO:0000313" key="1">
    <source>
        <dbReference type="EMBL" id="KAK2564431.1"/>
    </source>
</evidence>
<organism evidence="1 2">
    <name type="scientific">Acropora cervicornis</name>
    <name type="common">Staghorn coral</name>
    <dbReference type="NCBI Taxonomy" id="6130"/>
    <lineage>
        <taxon>Eukaryota</taxon>
        <taxon>Metazoa</taxon>
        <taxon>Cnidaria</taxon>
        <taxon>Anthozoa</taxon>
        <taxon>Hexacorallia</taxon>
        <taxon>Scleractinia</taxon>
        <taxon>Astrocoeniina</taxon>
        <taxon>Acroporidae</taxon>
        <taxon>Acropora</taxon>
    </lineage>
</organism>
<comment type="caution">
    <text evidence="1">The sequence shown here is derived from an EMBL/GenBank/DDBJ whole genome shotgun (WGS) entry which is preliminary data.</text>
</comment>
<sequence>MFINTKGDANGNETLQALVLFWTRYPSLPPDVTTKMYIKYLENDPNKVLAEASTCSMELSVPIVHKEYSVFKAYPTKSISYGKIGFGKM</sequence>